<dbReference type="InterPro" id="IPR004046">
    <property type="entry name" value="GST_C"/>
</dbReference>
<protein>
    <recommendedName>
        <fullName evidence="6">Glutathione S-transferase</fullName>
    </recommendedName>
</protein>
<dbReference type="InterPro" id="IPR004045">
    <property type="entry name" value="Glutathione_S-Trfase_N"/>
</dbReference>
<feature type="domain" description="GST C-terminal" evidence="3">
    <location>
        <begin position="135"/>
        <end position="268"/>
    </location>
</feature>
<dbReference type="OrthoDB" id="414243at2759"/>
<gene>
    <name evidence="4" type="ORF">KFE25_011162</name>
</gene>
<dbReference type="EMBL" id="JAGTXO010000017">
    <property type="protein sequence ID" value="KAG8463165.1"/>
    <property type="molecule type" value="Genomic_DNA"/>
</dbReference>
<dbReference type="Pfam" id="PF14497">
    <property type="entry name" value="GST_C_3"/>
    <property type="match status" value="1"/>
</dbReference>
<sequence length="280" mass="31389">MHEPHGEHSYKDSFARAMSVPAWAAPLVAIGVISLIALVSKLVQYRRHCCRPKSVKLTYFLYPGRAEAIRVALAIGGVKFEDERLSVEDWKKHDKSCTPYGQLPVLYADGQPLAQSLAILAYASTIAGLHKCCNTPLTYAKVYEIVFLVDEIFDALKPTYSMSHDEQISARKALMGEGGAIARVWGHIEKRLERNAKEHKYVVTHMVTAADVCVFCMAAMLSSGWLNGIDKDFLKNYPHVRAHKAMVAQMPRVREFYGHLPQQTKAAWQQAGIDIKAYQQ</sequence>
<dbReference type="GO" id="GO:0004364">
    <property type="term" value="F:glutathione transferase activity"/>
    <property type="evidence" value="ECO:0007669"/>
    <property type="project" value="TreeGrafter"/>
</dbReference>
<dbReference type="SFLD" id="SFLDS00019">
    <property type="entry name" value="Glutathione_Transferase_(cytos"/>
    <property type="match status" value="1"/>
</dbReference>
<comment type="caution">
    <text evidence="4">The sequence shown here is derived from an EMBL/GenBank/DDBJ whole genome shotgun (WGS) entry which is preliminary data.</text>
</comment>
<dbReference type="PANTHER" id="PTHR11571">
    <property type="entry name" value="GLUTATHIONE S-TRANSFERASE"/>
    <property type="match status" value="1"/>
</dbReference>
<feature type="transmembrane region" description="Helical" evidence="1">
    <location>
        <begin position="201"/>
        <end position="226"/>
    </location>
</feature>
<dbReference type="PANTHER" id="PTHR11571:SF252">
    <property type="entry name" value="GLUTATHIONE S-TRANSFERASE"/>
    <property type="match status" value="1"/>
</dbReference>
<dbReference type="InterPro" id="IPR050213">
    <property type="entry name" value="GST_superfamily"/>
</dbReference>
<dbReference type="SUPFAM" id="SSF47616">
    <property type="entry name" value="GST C-terminal domain-like"/>
    <property type="match status" value="1"/>
</dbReference>
<dbReference type="PROSITE" id="PS50405">
    <property type="entry name" value="GST_CTER"/>
    <property type="match status" value="1"/>
</dbReference>
<reference evidence="4" key="1">
    <citation type="submission" date="2021-05" db="EMBL/GenBank/DDBJ databases">
        <title>The genome of the haptophyte Pavlova lutheri (Diacronema luteri, Pavlovales) - a model for lipid biosynthesis in eukaryotic algae.</title>
        <authorList>
            <person name="Hulatt C.J."/>
            <person name="Posewitz M.C."/>
        </authorList>
    </citation>
    <scope>NUCLEOTIDE SEQUENCE</scope>
    <source>
        <strain evidence="4">NIVA-4/92</strain>
    </source>
</reference>
<dbReference type="SUPFAM" id="SSF52833">
    <property type="entry name" value="Thioredoxin-like"/>
    <property type="match status" value="1"/>
</dbReference>
<name>A0A8J5XPN6_DIALT</name>
<dbReference type="AlphaFoldDB" id="A0A8J5XPN6"/>
<keyword evidence="1" id="KW-0472">Membrane</keyword>
<dbReference type="InterPro" id="IPR010987">
    <property type="entry name" value="Glutathione-S-Trfase_C-like"/>
</dbReference>
<dbReference type="InterPro" id="IPR036249">
    <property type="entry name" value="Thioredoxin-like_sf"/>
</dbReference>
<accession>A0A8J5XPN6</accession>
<evidence type="ECO:0000313" key="4">
    <source>
        <dbReference type="EMBL" id="KAG8463165.1"/>
    </source>
</evidence>
<evidence type="ECO:0000259" key="2">
    <source>
        <dbReference type="PROSITE" id="PS50404"/>
    </source>
</evidence>
<keyword evidence="1" id="KW-0812">Transmembrane</keyword>
<dbReference type="Pfam" id="PF02798">
    <property type="entry name" value="GST_N"/>
    <property type="match status" value="1"/>
</dbReference>
<dbReference type="GO" id="GO:0006749">
    <property type="term" value="P:glutathione metabolic process"/>
    <property type="evidence" value="ECO:0007669"/>
    <property type="project" value="TreeGrafter"/>
</dbReference>
<evidence type="ECO:0008006" key="6">
    <source>
        <dbReference type="Google" id="ProtNLM"/>
    </source>
</evidence>
<keyword evidence="1" id="KW-1133">Transmembrane helix</keyword>
<organism evidence="4 5">
    <name type="scientific">Diacronema lutheri</name>
    <name type="common">Unicellular marine alga</name>
    <name type="synonym">Monochrysis lutheri</name>
    <dbReference type="NCBI Taxonomy" id="2081491"/>
    <lineage>
        <taxon>Eukaryota</taxon>
        <taxon>Haptista</taxon>
        <taxon>Haptophyta</taxon>
        <taxon>Pavlovophyceae</taxon>
        <taxon>Pavlovales</taxon>
        <taxon>Pavlovaceae</taxon>
        <taxon>Diacronema</taxon>
    </lineage>
</organism>
<dbReference type="InterPro" id="IPR040079">
    <property type="entry name" value="Glutathione_S-Trfase"/>
</dbReference>
<evidence type="ECO:0000256" key="1">
    <source>
        <dbReference type="SAM" id="Phobius"/>
    </source>
</evidence>
<feature type="transmembrane region" description="Helical" evidence="1">
    <location>
        <begin position="20"/>
        <end position="43"/>
    </location>
</feature>
<dbReference type="OMA" id="DISVWVS"/>
<dbReference type="CDD" id="cd03039">
    <property type="entry name" value="GST_N_Sigma_like"/>
    <property type="match status" value="1"/>
</dbReference>
<proteinExistence type="predicted"/>
<dbReference type="Proteomes" id="UP000751190">
    <property type="component" value="Unassembled WGS sequence"/>
</dbReference>
<keyword evidence="5" id="KW-1185">Reference proteome</keyword>
<dbReference type="Gene3D" id="1.20.1050.130">
    <property type="match status" value="1"/>
</dbReference>
<evidence type="ECO:0000259" key="3">
    <source>
        <dbReference type="PROSITE" id="PS50405"/>
    </source>
</evidence>
<dbReference type="InterPro" id="IPR036282">
    <property type="entry name" value="Glutathione-S-Trfase_C_sf"/>
</dbReference>
<evidence type="ECO:0000313" key="5">
    <source>
        <dbReference type="Proteomes" id="UP000751190"/>
    </source>
</evidence>
<feature type="domain" description="GST N-terminal" evidence="2">
    <location>
        <begin position="53"/>
        <end position="131"/>
    </location>
</feature>
<dbReference type="PROSITE" id="PS50404">
    <property type="entry name" value="GST_NTER"/>
    <property type="match status" value="1"/>
</dbReference>